<dbReference type="GO" id="GO:0016020">
    <property type="term" value="C:membrane"/>
    <property type="evidence" value="ECO:0007669"/>
    <property type="project" value="UniProtKB-SubCell"/>
</dbReference>
<evidence type="ECO:0000256" key="1">
    <source>
        <dbReference type="ARBA" id="ARBA00004141"/>
    </source>
</evidence>
<dbReference type="Proteomes" id="UP000030746">
    <property type="component" value="Unassembled WGS sequence"/>
</dbReference>
<dbReference type="CTD" id="20238047"/>
<feature type="transmembrane region" description="Helical" evidence="6">
    <location>
        <begin position="70"/>
        <end position="94"/>
    </location>
</feature>
<dbReference type="Pfam" id="PF08395">
    <property type="entry name" value="7tm_7"/>
    <property type="match status" value="1"/>
</dbReference>
<keyword evidence="2 6" id="KW-0812">Transmembrane</keyword>
<dbReference type="GO" id="GO:0050909">
    <property type="term" value="P:sensory perception of taste"/>
    <property type="evidence" value="ECO:0007669"/>
    <property type="project" value="InterPro"/>
</dbReference>
<evidence type="ECO:0000256" key="3">
    <source>
        <dbReference type="ARBA" id="ARBA00022989"/>
    </source>
</evidence>
<keyword evidence="8" id="KW-1185">Reference proteome</keyword>
<dbReference type="EMBL" id="KB201305">
    <property type="protein sequence ID" value="ESO97394.1"/>
    <property type="molecule type" value="Genomic_DNA"/>
</dbReference>
<comment type="subcellular location">
    <subcellularLocation>
        <location evidence="1">Membrane</location>
        <topology evidence="1">Multi-pass membrane protein</topology>
    </subcellularLocation>
</comment>
<gene>
    <name evidence="7" type="ORF">LOTGIDRAFT_159425</name>
</gene>
<dbReference type="InterPro" id="IPR013604">
    <property type="entry name" value="7TM_chemorcpt"/>
</dbReference>
<dbReference type="GeneID" id="20238047"/>
<dbReference type="PANTHER" id="PTHR21421:SF29">
    <property type="entry name" value="GUSTATORY RECEPTOR 5A FOR TREHALOSE-RELATED"/>
    <property type="match status" value="1"/>
</dbReference>
<dbReference type="PANTHER" id="PTHR21421">
    <property type="entry name" value="GUSTATORY RECEPTOR"/>
    <property type="match status" value="1"/>
</dbReference>
<name>V4C6W6_LOTGI</name>
<reference evidence="7 8" key="1">
    <citation type="journal article" date="2013" name="Nature">
        <title>Insights into bilaterian evolution from three spiralian genomes.</title>
        <authorList>
            <person name="Simakov O."/>
            <person name="Marletaz F."/>
            <person name="Cho S.J."/>
            <person name="Edsinger-Gonzales E."/>
            <person name="Havlak P."/>
            <person name="Hellsten U."/>
            <person name="Kuo D.H."/>
            <person name="Larsson T."/>
            <person name="Lv J."/>
            <person name="Arendt D."/>
            <person name="Savage R."/>
            <person name="Osoegawa K."/>
            <person name="de Jong P."/>
            <person name="Grimwood J."/>
            <person name="Chapman J.A."/>
            <person name="Shapiro H."/>
            <person name="Aerts A."/>
            <person name="Otillar R.P."/>
            <person name="Terry A.Y."/>
            <person name="Boore J.L."/>
            <person name="Grigoriev I.V."/>
            <person name="Lindberg D.R."/>
            <person name="Seaver E.C."/>
            <person name="Weisblat D.A."/>
            <person name="Putnam N.H."/>
            <person name="Rokhsar D.S."/>
        </authorList>
    </citation>
    <scope>NUCLEOTIDE SEQUENCE [LARGE SCALE GENOMIC DNA]</scope>
</reference>
<keyword evidence="3 6" id="KW-1133">Transmembrane helix</keyword>
<dbReference type="GO" id="GO:0051606">
    <property type="term" value="P:detection of stimulus"/>
    <property type="evidence" value="ECO:0007669"/>
    <property type="project" value="UniProtKB-ARBA"/>
</dbReference>
<dbReference type="HOGENOM" id="CLU_432310_0_0_1"/>
<protein>
    <recommendedName>
        <fullName evidence="9">Gustatory receptor</fullName>
    </recommendedName>
</protein>
<organism evidence="7 8">
    <name type="scientific">Lottia gigantea</name>
    <name type="common">Giant owl limpet</name>
    <dbReference type="NCBI Taxonomy" id="225164"/>
    <lineage>
        <taxon>Eukaryota</taxon>
        <taxon>Metazoa</taxon>
        <taxon>Spiralia</taxon>
        <taxon>Lophotrochozoa</taxon>
        <taxon>Mollusca</taxon>
        <taxon>Gastropoda</taxon>
        <taxon>Patellogastropoda</taxon>
        <taxon>Lottioidea</taxon>
        <taxon>Lottiidae</taxon>
        <taxon>Lottia</taxon>
    </lineage>
</organism>
<feature type="transmembrane region" description="Helical" evidence="6">
    <location>
        <begin position="171"/>
        <end position="204"/>
    </location>
</feature>
<evidence type="ECO:0000313" key="7">
    <source>
        <dbReference type="EMBL" id="ESO97394.1"/>
    </source>
</evidence>
<evidence type="ECO:0000256" key="5">
    <source>
        <dbReference type="ARBA" id="ARBA00023170"/>
    </source>
</evidence>
<dbReference type="OrthoDB" id="6478931at2759"/>
<feature type="transmembrane region" description="Helical" evidence="6">
    <location>
        <begin position="36"/>
        <end position="58"/>
    </location>
</feature>
<evidence type="ECO:0000313" key="8">
    <source>
        <dbReference type="Proteomes" id="UP000030746"/>
    </source>
</evidence>
<evidence type="ECO:0008006" key="9">
    <source>
        <dbReference type="Google" id="ProtNLM"/>
    </source>
</evidence>
<keyword evidence="4 6" id="KW-0472">Membrane</keyword>
<feature type="transmembrane region" description="Helical" evidence="6">
    <location>
        <begin position="599"/>
        <end position="618"/>
    </location>
</feature>
<accession>V4C6W6</accession>
<dbReference type="GO" id="GO:0038023">
    <property type="term" value="F:signaling receptor activity"/>
    <property type="evidence" value="ECO:0007669"/>
    <property type="project" value="UniProtKB-ARBA"/>
</dbReference>
<proteinExistence type="predicted"/>
<evidence type="ECO:0000256" key="4">
    <source>
        <dbReference type="ARBA" id="ARBA00023136"/>
    </source>
</evidence>
<evidence type="ECO:0000256" key="2">
    <source>
        <dbReference type="ARBA" id="ARBA00022692"/>
    </source>
</evidence>
<dbReference type="OMA" id="MLYAMYA"/>
<feature type="transmembrane region" description="Helical" evidence="6">
    <location>
        <begin position="129"/>
        <end position="151"/>
    </location>
</feature>
<feature type="transmembrane region" description="Helical" evidence="6">
    <location>
        <begin position="279"/>
        <end position="302"/>
    </location>
</feature>
<dbReference type="RefSeq" id="XP_009051987.1">
    <property type="nucleotide sequence ID" value="XM_009053739.1"/>
</dbReference>
<evidence type="ECO:0000256" key="6">
    <source>
        <dbReference type="SAM" id="Phobius"/>
    </source>
</evidence>
<dbReference type="KEGG" id="lgi:LOTGIDRAFT_159425"/>
<keyword evidence="5" id="KW-0675">Receptor</keyword>
<sequence>MKTLEIFEAYLRFGKYVGLVRPNVDVHGRYKGLKQVMLWIQFTVVLIILWSGVIKLIMSLTIEDDIENRGLTFLCAIAFFTGTAFISTTTYIAIYREFDKFCSLLDNHRKCFGDHDGYSWIHKSRNARLTLWVSIPLMAILCGIFILFTYYNNGDLANLFWPFNFNTVLDSVITMVYYITFLFFNVWHQLLTGFFFISSSLLFIKEFKLINNKLKTVISESTKSMSPHVEVIRQEHASLVGCFESNKSLFKHYIFAIYAVTVPAIGFFLYGAIRGKMHLAEIVALFCMALMNSLANLSYTLIGATLHAKAHEPYEILNRVDILEVSDKTAESVSLFMKRLTGPPISYSIYGMMTLDSSAILQTVCLTIDYTIFGMMTLDSSGILQVCLTVDYTIYGMILDFSAILQVCLTVDYTIYGMILDSSAILQLCLTIDYTTCIYDVMILDSSTKLPVCLTIDYTIYGMILDFSAILQVCLTIDYTIYGMILDSSAILQLCLTVDYTTCIYDVMILDSSTILPVCLTIDYTTYGMILDTSVILPVCLTIDYTIYDMILDSSAILQVCLTVDYTIYSMVILDSSAILPVCLTVDYTIYDMILDSSAILQLFGTLVTYAIVMLQFAGSPSSTIVQCYNTTY</sequence>
<feature type="transmembrane region" description="Helical" evidence="6">
    <location>
        <begin position="253"/>
        <end position="273"/>
    </location>
</feature>
<dbReference type="AlphaFoldDB" id="V4C6W6"/>